<keyword evidence="2" id="KW-0645">Protease</keyword>
<protein>
    <submittedName>
        <fullName evidence="2">Prohead protease</fullName>
    </submittedName>
</protein>
<sequence length="640" mass="70401">MTSDIELDVKLECVKTEADGSKVWQFRAIHPTRTGNGRIYTESELILSARGLAFRPLNLDHNRVDGWLPYRNESDGSYKNSTLVADWDEEEKAVVGLMRIEDPNVNQMIESGLIKQVSIEQIPYQGEDCNMTSCLQKGVTIIGLGLLQNIPAGDKTSYIKRFEKIESILEQLDKKISGESLETITNNSQDSSVKTVCQCPNKDMTSETITEKTNEETVKTESTQPKTTPEVKTEGVMKIEDFSKFLTQSQKQHDESLKLIADQIGLLIPKQKEEASSLVADVPVTYFESAIQPASKWFNDIRAEKATSDFFSWQVPKEEMLKGLGLKSPTPLDQVKVEGITITDGDKPITVDNKVIILPNGEMVYSIRPYCDVQVLNNARTFQWWTGTGFDVDDTTAEGTEPTNESQTIAKVTVTPAIYRSVQTIEVGDIEEMNVDLIDYFNRSAIKGAINVENTAILTTLLDAQTPDGTNSTKLAWINANDGTDLSAGATDDVASMTFDPKCFTKALSILASRGFDTSRGNVVAFLHPTAIQQLADAVDGDYSTKDFSVAHNDITKYVEMRYGIEIVPASKVKAKDNTTNDTYRNYIMVRGAVGLGIGSNLTIEAQKKVELSAVKVGARHKVAGAVLLAGGIVRASSKQ</sequence>
<dbReference type="GO" id="GO:0006508">
    <property type="term" value="P:proteolysis"/>
    <property type="evidence" value="ECO:0007669"/>
    <property type="project" value="UniProtKB-KW"/>
</dbReference>
<reference evidence="2 3" key="1">
    <citation type="submission" date="2022-05" db="EMBL/GenBank/DDBJ databases">
        <title>Diverse viruses of marine archaea discovered using metagenomics.</title>
        <authorList>
            <person name="Zhou Y."/>
        </authorList>
    </citation>
    <scope>NUCLEOTIDE SEQUENCE [LARGE SCALE GENOMIC DNA]</scope>
    <source>
        <strain evidence="2">YSH_1032793</strain>
    </source>
</reference>
<dbReference type="GO" id="GO:0008233">
    <property type="term" value="F:peptidase activity"/>
    <property type="evidence" value="ECO:0007669"/>
    <property type="project" value="UniProtKB-KW"/>
</dbReference>
<organism evidence="2 3">
    <name type="scientific">Nitrososphaeria virus YSH_1032793</name>
    <dbReference type="NCBI Taxonomy" id="3071320"/>
    <lineage>
        <taxon>Viruses</taxon>
        <taxon>Duplodnaviria</taxon>
        <taxon>Heunggongvirae</taxon>
        <taxon>Uroviricota</taxon>
        <taxon>Caudoviricetes</taxon>
        <taxon>Juravirales</taxon>
        <taxon>Yanlukaviridae</taxon>
        <taxon>Sweetvirus</taxon>
        <taxon>Sweetvirus yangshanense</taxon>
    </lineage>
</organism>
<keyword evidence="2" id="KW-0378">Hydrolase</keyword>
<keyword evidence="3" id="KW-1185">Reference proteome</keyword>
<name>A0A976UBB9_9CAUD</name>
<evidence type="ECO:0000256" key="1">
    <source>
        <dbReference type="SAM" id="MobiDB-lite"/>
    </source>
</evidence>
<feature type="compositionally biased region" description="Basic and acidic residues" evidence="1">
    <location>
        <begin position="209"/>
        <end position="219"/>
    </location>
</feature>
<feature type="region of interest" description="Disordered" evidence="1">
    <location>
        <begin position="206"/>
        <end position="231"/>
    </location>
</feature>
<dbReference type="EMBL" id="ON649698">
    <property type="protein sequence ID" value="UVF62241.1"/>
    <property type="molecule type" value="Genomic_DNA"/>
</dbReference>
<evidence type="ECO:0000313" key="2">
    <source>
        <dbReference type="EMBL" id="UVF62241.1"/>
    </source>
</evidence>
<dbReference type="Proteomes" id="UP001156951">
    <property type="component" value="Segment"/>
</dbReference>
<accession>A0A976UBB9</accession>
<proteinExistence type="predicted"/>
<evidence type="ECO:0000313" key="3">
    <source>
        <dbReference type="Proteomes" id="UP001156951"/>
    </source>
</evidence>